<dbReference type="SUPFAM" id="SSF53822">
    <property type="entry name" value="Periplasmic binding protein-like I"/>
    <property type="match status" value="1"/>
</dbReference>
<dbReference type="InterPro" id="IPR028082">
    <property type="entry name" value="Peripla_BP_I"/>
</dbReference>
<evidence type="ECO:0000256" key="3">
    <source>
        <dbReference type="ARBA" id="ARBA00022989"/>
    </source>
</evidence>
<dbReference type="EMBL" id="LJIJ01000200">
    <property type="protein sequence ID" value="ODN00543.1"/>
    <property type="molecule type" value="Genomic_DNA"/>
</dbReference>
<keyword evidence="7" id="KW-1185">Reference proteome</keyword>
<dbReference type="OrthoDB" id="1890790at2759"/>
<dbReference type="Gene3D" id="3.40.50.2300">
    <property type="match status" value="2"/>
</dbReference>
<evidence type="ECO:0000256" key="1">
    <source>
        <dbReference type="ARBA" id="ARBA00004370"/>
    </source>
</evidence>
<dbReference type="GO" id="GO:0016020">
    <property type="term" value="C:membrane"/>
    <property type="evidence" value="ECO:0007669"/>
    <property type="project" value="UniProtKB-SubCell"/>
</dbReference>
<reference evidence="6 7" key="1">
    <citation type="journal article" date="2016" name="Genome Biol. Evol.">
        <title>Gene Family Evolution Reflects Adaptation to Soil Environmental Stressors in the Genome of the Collembolan Orchesella cincta.</title>
        <authorList>
            <person name="Faddeeva-Vakhrusheva A."/>
            <person name="Derks M.F."/>
            <person name="Anvar S.Y."/>
            <person name="Agamennone V."/>
            <person name="Suring W."/>
            <person name="Smit S."/>
            <person name="van Straalen N.M."/>
            <person name="Roelofs D."/>
        </authorList>
    </citation>
    <scope>NUCLEOTIDE SEQUENCE [LARGE SCALE GENOMIC DNA]</scope>
    <source>
        <tissue evidence="6">Mixed pool</tissue>
    </source>
</reference>
<dbReference type="Proteomes" id="UP000094527">
    <property type="component" value="Unassembled WGS sequence"/>
</dbReference>
<comment type="caution">
    <text evidence="6">The sequence shown here is derived from an EMBL/GenBank/DDBJ whole genome shotgun (WGS) entry which is preliminary data.</text>
</comment>
<dbReference type="PROSITE" id="PS51257">
    <property type="entry name" value="PROKAR_LIPOPROTEIN"/>
    <property type="match status" value="1"/>
</dbReference>
<keyword evidence="3" id="KW-1133">Transmembrane helix</keyword>
<evidence type="ECO:0000256" key="2">
    <source>
        <dbReference type="ARBA" id="ARBA00022692"/>
    </source>
</evidence>
<organism evidence="6 7">
    <name type="scientific">Orchesella cincta</name>
    <name type="common">Springtail</name>
    <name type="synonym">Podura cincta</name>
    <dbReference type="NCBI Taxonomy" id="48709"/>
    <lineage>
        <taxon>Eukaryota</taxon>
        <taxon>Metazoa</taxon>
        <taxon>Ecdysozoa</taxon>
        <taxon>Arthropoda</taxon>
        <taxon>Hexapoda</taxon>
        <taxon>Collembola</taxon>
        <taxon>Entomobryomorpha</taxon>
        <taxon>Entomobryoidea</taxon>
        <taxon>Orchesellidae</taxon>
        <taxon>Orchesellinae</taxon>
        <taxon>Orchesella</taxon>
    </lineage>
</organism>
<evidence type="ECO:0000313" key="6">
    <source>
        <dbReference type="EMBL" id="ODN00543.1"/>
    </source>
</evidence>
<keyword evidence="2" id="KW-0812">Transmembrane</keyword>
<protein>
    <submittedName>
        <fullName evidence="6">Speract receptor</fullName>
    </submittedName>
</protein>
<keyword evidence="4" id="KW-0472">Membrane</keyword>
<evidence type="ECO:0000313" key="7">
    <source>
        <dbReference type="Proteomes" id="UP000094527"/>
    </source>
</evidence>
<dbReference type="InterPro" id="IPR001828">
    <property type="entry name" value="ANF_lig-bd_rcpt"/>
</dbReference>
<accession>A0A1D2N5J5</accession>
<gene>
    <name evidence="6" type="ORF">Ocin01_06129</name>
</gene>
<dbReference type="Pfam" id="PF01094">
    <property type="entry name" value="ANF_receptor"/>
    <property type="match status" value="1"/>
</dbReference>
<sequence>MISLIEKKEYGDEWMSVYPSIHIVLGCTHAAKPASIRKIGLSLATFATFTQNLINIYTFVYLQYTIRAMNSQERNRSMYDPSSYDNDMYVQGLHMFCSDEATSDKQHFPTFSRSRPPDAAISRAVASLVLNYGWCDSLTVIYSDSTDDQRFKRVAKSLSLLFQERGVSTHPEISYRGPYHHGYVDNPFDTIVKQTKDTTRSK</sequence>
<feature type="domain" description="Receptor ligand binding region" evidence="5">
    <location>
        <begin position="95"/>
        <end position="168"/>
    </location>
</feature>
<proteinExistence type="predicted"/>
<comment type="subcellular location">
    <subcellularLocation>
        <location evidence="1">Membrane</location>
    </subcellularLocation>
</comment>
<keyword evidence="6" id="KW-0675">Receptor</keyword>
<evidence type="ECO:0000256" key="4">
    <source>
        <dbReference type="ARBA" id="ARBA00023136"/>
    </source>
</evidence>
<dbReference type="AlphaFoldDB" id="A0A1D2N5J5"/>
<name>A0A1D2N5J5_ORCCI</name>
<evidence type="ECO:0000259" key="5">
    <source>
        <dbReference type="Pfam" id="PF01094"/>
    </source>
</evidence>
<dbReference type="STRING" id="48709.A0A1D2N5J5"/>